<dbReference type="InterPro" id="IPR028915">
    <property type="entry name" value="Tox-HNH-HHH_dom"/>
</dbReference>
<evidence type="ECO:0000313" key="3">
    <source>
        <dbReference type="EMBL" id="GAP40240.1"/>
    </source>
</evidence>
<protein>
    <submittedName>
        <fullName evidence="3">HNH/Endo VII superfamily nuclease toxin with a HHH motif</fullName>
    </submittedName>
</protein>
<feature type="region of interest" description="Disordered" evidence="1">
    <location>
        <begin position="219"/>
        <end position="246"/>
    </location>
</feature>
<gene>
    <name evidence="3" type="ORF">ATC1_13207</name>
</gene>
<evidence type="ECO:0000256" key="1">
    <source>
        <dbReference type="SAM" id="MobiDB-lite"/>
    </source>
</evidence>
<evidence type="ECO:0000313" key="4">
    <source>
        <dbReference type="Proteomes" id="UP000053370"/>
    </source>
</evidence>
<dbReference type="Proteomes" id="UP000053370">
    <property type="component" value="Unassembled WGS sequence"/>
</dbReference>
<reference evidence="3" key="1">
    <citation type="journal article" date="2015" name="Genome Announc.">
        <title>Draft Genome Sequence of Anaerolineae Strain TC1, a Novel Isolate from a Methanogenic Wastewater Treatment System.</title>
        <authorList>
            <person name="Matsuura N."/>
            <person name="Tourlousse D.M."/>
            <person name="Sun L."/>
            <person name="Toyonaga M."/>
            <person name="Kuroda K."/>
            <person name="Ohashi A."/>
            <person name="Cruz R."/>
            <person name="Yamaguchi T."/>
            <person name="Sekiguchi Y."/>
        </authorList>
    </citation>
    <scope>NUCLEOTIDE SEQUENCE [LARGE SCALE GENOMIC DNA]</scope>
    <source>
        <strain evidence="3">TC1</strain>
    </source>
</reference>
<proteinExistence type="predicted"/>
<sequence>MKIHAYTGISQQDLEAERLNSEGKPYSLNHPDDLLVSMRYNGDYHSSSNSQGWDRNSSYYFENLLHNHPEYFSKKNMIRINNNQSPKVDSQFVKNFPQYKGYENELLVHHHIGKDGQAVAIPASIHKGSGEIHRVENELGITANAQRFSKRCKEICEKDSSLLGNTSEQIITLEKRQLKDPPLANAITRIEDASSLRDQDNRLQTSNAIARLPNDLSIKEKSSRNDCQNAFRSDAHSNSSKTNHSR</sequence>
<dbReference type="Pfam" id="PF15637">
    <property type="entry name" value="Tox-HNH-HHH"/>
    <property type="match status" value="1"/>
</dbReference>
<feature type="domain" description="Tox-HNH-HHH" evidence="2">
    <location>
        <begin position="32"/>
        <end position="134"/>
    </location>
</feature>
<evidence type="ECO:0000259" key="2">
    <source>
        <dbReference type="Pfam" id="PF15637"/>
    </source>
</evidence>
<organism evidence="3">
    <name type="scientific">Flexilinea flocculi</name>
    <dbReference type="NCBI Taxonomy" id="1678840"/>
    <lineage>
        <taxon>Bacteria</taxon>
        <taxon>Bacillati</taxon>
        <taxon>Chloroflexota</taxon>
        <taxon>Anaerolineae</taxon>
        <taxon>Anaerolineales</taxon>
        <taxon>Anaerolineaceae</taxon>
        <taxon>Flexilinea</taxon>
    </lineage>
</organism>
<accession>A0A0S7BTQ1</accession>
<name>A0A0S7BTQ1_9CHLR</name>
<dbReference type="AlphaFoldDB" id="A0A0S7BTQ1"/>
<keyword evidence="4" id="KW-1185">Reference proteome</keyword>
<dbReference type="EMBL" id="DF968181">
    <property type="protein sequence ID" value="GAP40240.1"/>
    <property type="molecule type" value="Genomic_DNA"/>
</dbReference>
<feature type="compositionally biased region" description="Polar residues" evidence="1">
    <location>
        <begin position="225"/>
        <end position="246"/>
    </location>
</feature>